<keyword evidence="10 13" id="KW-0234">DNA repair</keyword>
<dbReference type="Gene3D" id="1.10.1670.10">
    <property type="entry name" value="Helix-hairpin-Helix base-excision DNA repair enzymes (C-terminal)"/>
    <property type="match status" value="1"/>
</dbReference>
<keyword evidence="5 13" id="KW-0227">DNA damage</keyword>
<keyword evidence="17" id="KW-1185">Reference proteome</keyword>
<dbReference type="GO" id="GO:0046872">
    <property type="term" value="F:metal ion binding"/>
    <property type="evidence" value="ECO:0007669"/>
    <property type="project" value="UniProtKB-KW"/>
</dbReference>
<comment type="subcellular location">
    <subcellularLocation>
        <location evidence="13">Nucleus</location>
    </subcellularLocation>
    <subcellularLocation>
        <location evidence="13">Mitochondrion</location>
    </subcellularLocation>
</comment>
<keyword evidence="8" id="KW-0408">Iron</keyword>
<comment type="similarity">
    <text evidence="2 13">Belongs to the Nth/MutY family.</text>
</comment>
<comment type="catalytic activity">
    <reaction evidence="13">
        <text>2'-deoxyribonucleotide-(2'-deoxyribose 5'-phosphate)-2'-deoxyribonucleotide-DNA = a 3'-end 2'-deoxyribonucleotide-(2,3-dehydro-2,3-deoxyribose 5'-phosphate)-DNA + a 5'-end 5'-phospho-2'-deoxyribonucleoside-DNA + H(+)</text>
        <dbReference type="Rhea" id="RHEA:66592"/>
        <dbReference type="Rhea" id="RHEA-COMP:13180"/>
        <dbReference type="Rhea" id="RHEA-COMP:16897"/>
        <dbReference type="Rhea" id="RHEA-COMP:17067"/>
        <dbReference type="ChEBI" id="CHEBI:15378"/>
        <dbReference type="ChEBI" id="CHEBI:136412"/>
        <dbReference type="ChEBI" id="CHEBI:157695"/>
        <dbReference type="ChEBI" id="CHEBI:167181"/>
        <dbReference type="EC" id="4.2.99.18"/>
    </reaction>
</comment>
<evidence type="ECO:0000259" key="15">
    <source>
        <dbReference type="SMART" id="SM00478"/>
    </source>
</evidence>
<dbReference type="GO" id="GO:0005634">
    <property type="term" value="C:nucleus"/>
    <property type="evidence" value="ECO:0007669"/>
    <property type="project" value="UniProtKB-SubCell"/>
</dbReference>
<dbReference type="InterPro" id="IPR000445">
    <property type="entry name" value="HhH_motif"/>
</dbReference>
<evidence type="ECO:0000256" key="11">
    <source>
        <dbReference type="ARBA" id="ARBA00023239"/>
    </source>
</evidence>
<dbReference type="Gene3D" id="1.10.340.30">
    <property type="entry name" value="Hypothetical protein, domain 2"/>
    <property type="match status" value="1"/>
</dbReference>
<dbReference type="GO" id="GO:0005739">
    <property type="term" value="C:mitochondrion"/>
    <property type="evidence" value="ECO:0007669"/>
    <property type="project" value="UniProtKB-SubCell"/>
</dbReference>
<evidence type="ECO:0000313" key="16">
    <source>
        <dbReference type="EMBL" id="DBA04032.1"/>
    </source>
</evidence>
<evidence type="ECO:0000256" key="1">
    <source>
        <dbReference type="ARBA" id="ARBA00001966"/>
    </source>
</evidence>
<dbReference type="InterPro" id="IPR003651">
    <property type="entry name" value="Endonuclease3_FeS-loop_motif"/>
</dbReference>
<dbReference type="FunFam" id="1.10.1670.10:FF:000026">
    <property type="entry name" value="Endonuclease III homolog"/>
    <property type="match status" value="1"/>
</dbReference>
<feature type="compositionally biased region" description="Basic residues" evidence="14">
    <location>
        <begin position="56"/>
        <end position="66"/>
    </location>
</feature>
<evidence type="ECO:0000256" key="4">
    <source>
        <dbReference type="ARBA" id="ARBA00022723"/>
    </source>
</evidence>
<dbReference type="GO" id="GO:0006289">
    <property type="term" value="P:nucleotide-excision repair"/>
    <property type="evidence" value="ECO:0007669"/>
    <property type="project" value="TreeGrafter"/>
</dbReference>
<evidence type="ECO:0000256" key="13">
    <source>
        <dbReference type="HAMAP-Rule" id="MF_03183"/>
    </source>
</evidence>
<evidence type="ECO:0000256" key="14">
    <source>
        <dbReference type="SAM" id="MobiDB-lite"/>
    </source>
</evidence>
<dbReference type="CDD" id="cd00056">
    <property type="entry name" value="ENDO3c"/>
    <property type="match status" value="1"/>
</dbReference>
<keyword evidence="13" id="KW-0539">Nucleus</keyword>
<evidence type="ECO:0000256" key="12">
    <source>
        <dbReference type="ARBA" id="ARBA00023295"/>
    </source>
</evidence>
<evidence type="ECO:0000256" key="2">
    <source>
        <dbReference type="ARBA" id="ARBA00008343"/>
    </source>
</evidence>
<comment type="function">
    <text evidence="13">Bifunctional DNA N-glycosylase with associated apurinic/apyrimidinic (AP) lyase function that catalyzes the first step in base excision repair (BER), the primary repair pathway for the repair of oxidative DNA damage. The DNA N-glycosylase activity releases the damaged DNA base from DNA by cleaving the N-glycosidic bond, leaving an AP site. The AP lyase activity cleaves the phosphodiester bond 3' to the AP site by a beta-elimination. Primarily recognizes and repairs oxidative base damage of pyrimidines.</text>
</comment>
<gene>
    <name evidence="13" type="primary">NTH1</name>
    <name evidence="16" type="ORF">N0F65_009379</name>
</gene>
<dbReference type="PANTHER" id="PTHR43286">
    <property type="entry name" value="ENDONUCLEASE III-LIKE PROTEIN 1"/>
    <property type="match status" value="1"/>
</dbReference>
<reference evidence="16" key="2">
    <citation type="journal article" date="2023" name="Microbiol Resour">
        <title>Decontamination and Annotation of the Draft Genome Sequence of the Oomycete Lagenidium giganteum ARSEF 373.</title>
        <authorList>
            <person name="Morgan W.R."/>
            <person name="Tartar A."/>
        </authorList>
    </citation>
    <scope>NUCLEOTIDE SEQUENCE</scope>
    <source>
        <strain evidence="16">ARSEF 373</strain>
    </source>
</reference>
<proteinExistence type="inferred from homology"/>
<evidence type="ECO:0000256" key="8">
    <source>
        <dbReference type="ARBA" id="ARBA00023004"/>
    </source>
</evidence>
<reference evidence="16" key="1">
    <citation type="submission" date="2022-11" db="EMBL/GenBank/DDBJ databases">
        <authorList>
            <person name="Morgan W.R."/>
            <person name="Tartar A."/>
        </authorList>
    </citation>
    <scope>NUCLEOTIDE SEQUENCE</scope>
    <source>
        <strain evidence="16">ARSEF 373</strain>
    </source>
</reference>
<comment type="caution">
    <text evidence="13">Lacks conserved residue(s) required for the propagation of feature annotation.</text>
</comment>
<evidence type="ECO:0000256" key="10">
    <source>
        <dbReference type="ARBA" id="ARBA00023204"/>
    </source>
</evidence>
<dbReference type="EC" id="3.2.2.-" evidence="13"/>
<keyword evidence="4" id="KW-0479">Metal-binding</keyword>
<name>A0AAV2ZFX3_9STRA</name>
<comment type="cofactor">
    <cofactor evidence="1">
        <name>[4Fe-4S] cluster</name>
        <dbReference type="ChEBI" id="CHEBI:49883"/>
    </cofactor>
</comment>
<keyword evidence="13" id="KW-0496">Mitochondrion</keyword>
<dbReference type="AlphaFoldDB" id="A0AAV2ZFX3"/>
<dbReference type="GO" id="GO:0000703">
    <property type="term" value="F:oxidized pyrimidine nucleobase lesion DNA N-glycosylase activity"/>
    <property type="evidence" value="ECO:0007669"/>
    <property type="project" value="UniProtKB-UniRule"/>
</dbReference>
<evidence type="ECO:0000313" key="17">
    <source>
        <dbReference type="Proteomes" id="UP001146120"/>
    </source>
</evidence>
<evidence type="ECO:0000256" key="9">
    <source>
        <dbReference type="ARBA" id="ARBA00023014"/>
    </source>
</evidence>
<dbReference type="FunFam" id="1.10.340.30:FF:000005">
    <property type="entry name" value="Endonuclease III-like protein 1"/>
    <property type="match status" value="1"/>
</dbReference>
<dbReference type="GO" id="GO:0051539">
    <property type="term" value="F:4 iron, 4 sulfur cluster binding"/>
    <property type="evidence" value="ECO:0007669"/>
    <property type="project" value="UniProtKB-KW"/>
</dbReference>
<feature type="compositionally biased region" description="Polar residues" evidence="14">
    <location>
        <begin position="16"/>
        <end position="26"/>
    </location>
</feature>
<dbReference type="EC" id="4.2.99.18" evidence="13"/>
<evidence type="ECO:0000256" key="3">
    <source>
        <dbReference type="ARBA" id="ARBA00022485"/>
    </source>
</evidence>
<dbReference type="SUPFAM" id="SSF48150">
    <property type="entry name" value="DNA-glycosylase"/>
    <property type="match status" value="1"/>
</dbReference>
<keyword evidence="12 13" id="KW-0326">Glycosidase</keyword>
<keyword evidence="6 13" id="KW-0378">Hydrolase</keyword>
<protein>
    <recommendedName>
        <fullName evidence="13">Endonuclease III homolog</fullName>
        <ecNumber evidence="13">3.2.2.-</ecNumber>
        <ecNumber evidence="13">4.2.99.18</ecNumber>
    </recommendedName>
    <alternativeName>
        <fullName evidence="13">Bifunctional DNA N-glycosylase/DNA-(apurinic or apyrimidinic site) lyase</fullName>
        <shortName evidence="13">DNA glycosylase/AP lyase</shortName>
    </alternativeName>
</protein>
<feature type="domain" description="HhH-GPD" evidence="15">
    <location>
        <begin position="129"/>
        <end position="290"/>
    </location>
</feature>
<evidence type="ECO:0000256" key="7">
    <source>
        <dbReference type="ARBA" id="ARBA00022946"/>
    </source>
</evidence>
<dbReference type="SMART" id="SM00478">
    <property type="entry name" value="ENDO3c"/>
    <property type="match status" value="1"/>
</dbReference>
<feature type="region of interest" description="Disordered" evidence="14">
    <location>
        <begin position="1"/>
        <end position="78"/>
    </location>
</feature>
<keyword evidence="7" id="KW-0809">Transit peptide</keyword>
<keyword evidence="9" id="KW-0411">Iron-sulfur</keyword>
<dbReference type="GO" id="GO:0006285">
    <property type="term" value="P:base-excision repair, AP site formation"/>
    <property type="evidence" value="ECO:0007669"/>
    <property type="project" value="UniProtKB-UniRule"/>
</dbReference>
<accession>A0AAV2ZFX3</accession>
<dbReference type="PANTHER" id="PTHR43286:SF1">
    <property type="entry name" value="ENDONUCLEASE III-LIKE PROTEIN 1"/>
    <property type="match status" value="1"/>
</dbReference>
<dbReference type="InterPro" id="IPR023170">
    <property type="entry name" value="HhH_base_excis_C"/>
</dbReference>
<organism evidence="16 17">
    <name type="scientific">Lagenidium giganteum</name>
    <dbReference type="NCBI Taxonomy" id="4803"/>
    <lineage>
        <taxon>Eukaryota</taxon>
        <taxon>Sar</taxon>
        <taxon>Stramenopiles</taxon>
        <taxon>Oomycota</taxon>
        <taxon>Peronosporomycetes</taxon>
        <taxon>Pythiales</taxon>
        <taxon>Pythiaceae</taxon>
    </lineage>
</organism>
<dbReference type="Pfam" id="PF00730">
    <property type="entry name" value="HhH-GPD"/>
    <property type="match status" value="1"/>
</dbReference>
<dbReference type="Proteomes" id="UP001146120">
    <property type="component" value="Unassembled WGS sequence"/>
</dbReference>
<dbReference type="InterPro" id="IPR003265">
    <property type="entry name" value="HhH-GPD_domain"/>
</dbReference>
<dbReference type="InterPro" id="IPR030841">
    <property type="entry name" value="NTH1"/>
</dbReference>
<evidence type="ECO:0000256" key="6">
    <source>
        <dbReference type="ARBA" id="ARBA00022801"/>
    </source>
</evidence>
<sequence length="316" mass="35139">MQLRSATKAAAPVMANSENQAENGQSKPTRRTKRVRTKDVAAADDDAADASAAKNGAKKTKTKKKDGRSATSSKKAVGPPKYWEAMLDGIVKMRAERTADVDTNGAEIFYDESIPAPQRRFHVLISAMLSSQTKDPVNAAAMRRLIAHGLTIESMRKIDQKKLAELIHPVGFFNNKAKYIKQAVEILHTKCVERGCEDDIPSTFEELVELPGVGPKMAYLVMNCAWQQPIGICVDTHVHRISNRLGWVNTWNKKNPKSQDPEKTRKELEDWLPVEHWGTINLLLVGFGQTMCLPRGPNCDECKINDICPSAHKNII</sequence>
<dbReference type="SMART" id="SM00525">
    <property type="entry name" value="FES"/>
    <property type="match status" value="1"/>
</dbReference>
<keyword evidence="11 13" id="KW-0456">Lyase</keyword>
<dbReference type="InterPro" id="IPR011257">
    <property type="entry name" value="DNA_glycosylase"/>
</dbReference>
<dbReference type="Pfam" id="PF00633">
    <property type="entry name" value="HHH"/>
    <property type="match status" value="1"/>
</dbReference>
<keyword evidence="3" id="KW-0004">4Fe-4S</keyword>
<dbReference type="GO" id="GO:0140078">
    <property type="term" value="F:class I DNA-(apurinic or apyrimidinic site) endonuclease activity"/>
    <property type="evidence" value="ECO:0007669"/>
    <property type="project" value="UniProtKB-EC"/>
</dbReference>
<comment type="caution">
    <text evidence="16">The sequence shown here is derived from an EMBL/GenBank/DDBJ whole genome shotgun (WGS) entry which is preliminary data.</text>
</comment>
<dbReference type="EMBL" id="DAKRPA010000012">
    <property type="protein sequence ID" value="DBA04032.1"/>
    <property type="molecule type" value="Genomic_DNA"/>
</dbReference>
<evidence type="ECO:0000256" key="5">
    <source>
        <dbReference type="ARBA" id="ARBA00022763"/>
    </source>
</evidence>
<dbReference type="GO" id="GO:0003677">
    <property type="term" value="F:DNA binding"/>
    <property type="evidence" value="ECO:0007669"/>
    <property type="project" value="UniProtKB-UniRule"/>
</dbReference>
<dbReference type="HAMAP" id="MF_03183">
    <property type="entry name" value="Endonuclease_III_Nth"/>
    <property type="match status" value="1"/>
</dbReference>